<organism evidence="2 3">
    <name type="scientific">Aromatoleum buckelii</name>
    <dbReference type="NCBI Taxonomy" id="200254"/>
    <lineage>
        <taxon>Bacteria</taxon>
        <taxon>Pseudomonadati</taxon>
        <taxon>Pseudomonadota</taxon>
        <taxon>Betaproteobacteria</taxon>
        <taxon>Rhodocyclales</taxon>
        <taxon>Rhodocyclaceae</taxon>
        <taxon>Aromatoleum</taxon>
    </lineage>
</organism>
<feature type="region of interest" description="Disordered" evidence="1">
    <location>
        <begin position="43"/>
        <end position="68"/>
    </location>
</feature>
<feature type="compositionally biased region" description="Basic and acidic residues" evidence="1">
    <location>
        <begin position="43"/>
        <end position="55"/>
    </location>
</feature>
<gene>
    <name evidence="2" type="ORF">GO608_13375</name>
</gene>
<accession>A0ABX1N4X8</accession>
<keyword evidence="3" id="KW-1185">Reference proteome</keyword>
<evidence type="ECO:0000313" key="2">
    <source>
        <dbReference type="EMBL" id="NMF94316.1"/>
    </source>
</evidence>
<dbReference type="RefSeq" id="WP_169199546.1">
    <property type="nucleotide sequence ID" value="NZ_WTVH02000001.1"/>
</dbReference>
<reference evidence="2" key="1">
    <citation type="submission" date="2019-12" db="EMBL/GenBank/DDBJ databases">
        <title>Comparative genomics gives insights into the taxonomy of the Azoarcus-Aromatoleum group and reveals separate origins of nif in the plant-associated Azoarcus and non-plant-associated Aromatoleum sub-groups.</title>
        <authorList>
            <person name="Lafos M."/>
            <person name="Maluk M."/>
            <person name="Batista M."/>
            <person name="Junghare M."/>
            <person name="Carmona M."/>
            <person name="Faoro H."/>
            <person name="Cruz L.M."/>
            <person name="Battistoni F."/>
            <person name="De Souza E."/>
            <person name="Pedrosa F."/>
            <person name="Chen W.-M."/>
            <person name="Poole P.S."/>
            <person name="Dixon R.A."/>
            <person name="James E.K."/>
        </authorList>
    </citation>
    <scope>NUCLEOTIDE SEQUENCE</scope>
    <source>
        <strain evidence="2">U120</strain>
    </source>
</reference>
<dbReference type="EMBL" id="WTVH01000027">
    <property type="protein sequence ID" value="NMF94316.1"/>
    <property type="molecule type" value="Genomic_DNA"/>
</dbReference>
<proteinExistence type="predicted"/>
<name>A0ABX1N4X8_9RHOO</name>
<protein>
    <submittedName>
        <fullName evidence="2">Uncharacterized protein</fullName>
    </submittedName>
</protein>
<dbReference type="Proteomes" id="UP000601990">
    <property type="component" value="Unassembled WGS sequence"/>
</dbReference>
<comment type="caution">
    <text evidence="2">The sequence shown here is derived from an EMBL/GenBank/DDBJ whole genome shotgun (WGS) entry which is preliminary data.</text>
</comment>
<evidence type="ECO:0000256" key="1">
    <source>
        <dbReference type="SAM" id="MobiDB-lite"/>
    </source>
</evidence>
<sequence length="68" mass="7560">MAAPQIRIREVTGTMRVVDSESLLTPSILERIVAAVMAAMESEQRDREAHRRDTHIGGGCNACEEKHK</sequence>
<evidence type="ECO:0000313" key="3">
    <source>
        <dbReference type="Proteomes" id="UP000601990"/>
    </source>
</evidence>